<dbReference type="InterPro" id="IPR024710">
    <property type="entry name" value="MfnD"/>
</dbReference>
<feature type="domain" description="ATP-grasp" evidence="2">
    <location>
        <begin position="142"/>
        <end position="332"/>
    </location>
</feature>
<dbReference type="KEGG" id="mmil:sm9_1779"/>
<dbReference type="InterPro" id="IPR003806">
    <property type="entry name" value="ATP-grasp_PylC-type"/>
</dbReference>
<dbReference type="GeneID" id="26736724"/>
<evidence type="ECO:0000313" key="3">
    <source>
        <dbReference type="EMBL" id="ALT69546.1"/>
    </source>
</evidence>
<gene>
    <name evidence="3" type="ORF">sm9_1779</name>
</gene>
<name>A0A0U3DU88_9EURY</name>
<dbReference type="GO" id="GO:0046872">
    <property type="term" value="F:metal ion binding"/>
    <property type="evidence" value="ECO:0007669"/>
    <property type="project" value="InterPro"/>
</dbReference>
<dbReference type="EMBL" id="CP011266">
    <property type="protein sequence ID" value="ALT69546.1"/>
    <property type="molecule type" value="Genomic_DNA"/>
</dbReference>
<dbReference type="Pfam" id="PF02655">
    <property type="entry name" value="ATP-grasp_3"/>
    <property type="match status" value="1"/>
</dbReference>
<dbReference type="Proteomes" id="UP000067738">
    <property type="component" value="Chromosome"/>
</dbReference>
<sequence>MISTNDSILVFEYFTASGEKDKCIISEAEAMLFALIEDLSDYNLDVVVNKSYENIISKYENVNPILIETDIISWLNDNACNFNKAIFIAAENNNNLYNITKILEENDIFIYTSSSEACLISSDKSLTYEKISNTVTQPRTFRFKIDSKGYWKRAITNLHEKWQAEDPFTPLKLIIKPLIGVDCEDIVIIENIEDLGYDLEEIFPPESRIIVQEFIEGTDVSVSLICHDGKATPISLNKQFVELKNDKGTYVGGKLPFESEYKDEAFSIAKKACESVEGLNGFVGVDLIISADEKDIYPVYVLEINSRFTTPYVGLRKIANFNLAKTIIEGNIEETDISLDGEVEFKKQGDNLDIRRI</sequence>
<dbReference type="PIRSF" id="PIRSF016766">
    <property type="entry name" value="UCP016766_ATPgrasp"/>
    <property type="match status" value="1"/>
</dbReference>
<dbReference type="Gene3D" id="3.30.470.20">
    <property type="entry name" value="ATP-grasp fold, B domain"/>
    <property type="match status" value="1"/>
</dbReference>
<dbReference type="AlphaFoldDB" id="A0A0U3DU88"/>
<dbReference type="Gene3D" id="3.40.50.11770">
    <property type="match status" value="1"/>
</dbReference>
<reference evidence="3 4" key="1">
    <citation type="submission" date="2015-04" db="EMBL/GenBank/DDBJ databases">
        <title>The complete genome sequence of the rumen methanogen Methanobrevibacter millerae SM9.</title>
        <authorList>
            <person name="Leahy S.C."/>
            <person name="Kelly W.J."/>
            <person name="Pacheco D.M."/>
            <person name="Li D."/>
            <person name="Altermann E."/>
            <person name="Attwood G.T."/>
        </authorList>
    </citation>
    <scope>NUCLEOTIDE SEQUENCE [LARGE SCALE GENOMIC DNA]</scope>
    <source>
        <strain evidence="3 4">SM9</strain>
    </source>
</reference>
<dbReference type="SUPFAM" id="SSF56059">
    <property type="entry name" value="Glutathione synthetase ATP-binding domain-like"/>
    <property type="match status" value="1"/>
</dbReference>
<evidence type="ECO:0000313" key="4">
    <source>
        <dbReference type="Proteomes" id="UP000067738"/>
    </source>
</evidence>
<keyword evidence="4" id="KW-1185">Reference proteome</keyword>
<proteinExistence type="predicted"/>
<evidence type="ECO:0000256" key="1">
    <source>
        <dbReference type="PROSITE-ProRule" id="PRU00409"/>
    </source>
</evidence>
<dbReference type="PATRIC" id="fig|230361.4.peg.1841"/>
<evidence type="ECO:0000259" key="2">
    <source>
        <dbReference type="PROSITE" id="PS50975"/>
    </source>
</evidence>
<keyword evidence="1" id="KW-0547">Nucleotide-binding</keyword>
<dbReference type="InterPro" id="IPR011761">
    <property type="entry name" value="ATP-grasp"/>
</dbReference>
<dbReference type="RefSeq" id="WP_232299117.1">
    <property type="nucleotide sequence ID" value="NZ_CP011266.1"/>
</dbReference>
<protein>
    <submittedName>
        <fullName evidence="3">ATP-grasp domain-containing protein</fullName>
    </submittedName>
</protein>
<dbReference type="Gene3D" id="2.30.36.100">
    <property type="match status" value="1"/>
</dbReference>
<keyword evidence="1" id="KW-0067">ATP-binding</keyword>
<dbReference type="PROSITE" id="PS50975">
    <property type="entry name" value="ATP_GRASP"/>
    <property type="match status" value="1"/>
</dbReference>
<dbReference type="GO" id="GO:0005524">
    <property type="term" value="F:ATP binding"/>
    <property type="evidence" value="ECO:0007669"/>
    <property type="project" value="UniProtKB-UniRule"/>
</dbReference>
<accession>A0A0U3DU88</accession>
<organism evidence="3 4">
    <name type="scientific">Methanobrevibacter millerae</name>
    <dbReference type="NCBI Taxonomy" id="230361"/>
    <lineage>
        <taxon>Archaea</taxon>
        <taxon>Methanobacteriati</taxon>
        <taxon>Methanobacteriota</taxon>
        <taxon>Methanomada group</taxon>
        <taxon>Methanobacteria</taxon>
        <taxon>Methanobacteriales</taxon>
        <taxon>Methanobacteriaceae</taxon>
        <taxon>Methanobrevibacter</taxon>
    </lineage>
</organism>